<evidence type="ECO:0000256" key="1">
    <source>
        <dbReference type="SAM" id="MobiDB-lite"/>
    </source>
</evidence>
<evidence type="ECO:0000313" key="3">
    <source>
        <dbReference type="WBParaSite" id="maker-unitig_41277-snap-gene-0.3-mRNA-1"/>
    </source>
</evidence>
<protein>
    <submittedName>
        <fullName evidence="3">Uncharacterized protein</fullName>
    </submittedName>
</protein>
<feature type="compositionally biased region" description="Low complexity" evidence="1">
    <location>
        <begin position="15"/>
        <end position="28"/>
    </location>
</feature>
<reference evidence="3" key="1">
    <citation type="submission" date="2016-11" db="UniProtKB">
        <authorList>
            <consortium name="WormBaseParasite"/>
        </authorList>
    </citation>
    <scope>IDENTIFICATION</scope>
</reference>
<sequence>SADSGNKVVDDSAARRQSSSGPAGSSSAIRELNSRTETAEDGADETAARSSTGRPIPMGLSGLSLRRVAHVVQHQAEQDQCSPNPVANTEDCANSTMSRVTATCRRPTGDAPVKGRTERQPILSAFPPHPSCVSRSPFQPCQAPVSDISASSSMQQQTATATAIPNQLISRNQIRAGKTSAQCEKAFSICTHRLQKSKLLVEAHKENERR</sequence>
<dbReference type="WBParaSite" id="maker-unitig_41277-snap-gene-0.3-mRNA-1">
    <property type="protein sequence ID" value="maker-unitig_41277-snap-gene-0.3-mRNA-1"/>
    <property type="gene ID" value="maker-unitig_41277-snap-gene-0.3"/>
</dbReference>
<keyword evidence="2" id="KW-1185">Reference proteome</keyword>
<name>A0A1I8FNR1_9PLAT</name>
<feature type="region of interest" description="Disordered" evidence="1">
    <location>
        <begin position="1"/>
        <end position="60"/>
    </location>
</feature>
<dbReference type="AlphaFoldDB" id="A0A1I8FNR1"/>
<accession>A0A1I8FNR1</accession>
<proteinExistence type="predicted"/>
<evidence type="ECO:0000313" key="2">
    <source>
        <dbReference type="Proteomes" id="UP000095280"/>
    </source>
</evidence>
<dbReference type="Proteomes" id="UP000095280">
    <property type="component" value="Unplaced"/>
</dbReference>
<organism evidence="2 3">
    <name type="scientific">Macrostomum lignano</name>
    <dbReference type="NCBI Taxonomy" id="282301"/>
    <lineage>
        <taxon>Eukaryota</taxon>
        <taxon>Metazoa</taxon>
        <taxon>Spiralia</taxon>
        <taxon>Lophotrochozoa</taxon>
        <taxon>Platyhelminthes</taxon>
        <taxon>Rhabditophora</taxon>
        <taxon>Macrostomorpha</taxon>
        <taxon>Macrostomida</taxon>
        <taxon>Macrostomidae</taxon>
        <taxon>Macrostomum</taxon>
    </lineage>
</organism>